<accession>A0A7W3SQG5</accession>
<proteinExistence type="predicted"/>
<protein>
    <submittedName>
        <fullName evidence="1">Uncharacterized protein</fullName>
    </submittedName>
</protein>
<dbReference type="Proteomes" id="UP000567067">
    <property type="component" value="Unassembled WGS sequence"/>
</dbReference>
<gene>
    <name evidence="1" type="ORF">FHR92_000800</name>
</gene>
<organism evidence="1 2">
    <name type="scientific">Fontibacillus solani</name>
    <dbReference type="NCBI Taxonomy" id="1572857"/>
    <lineage>
        <taxon>Bacteria</taxon>
        <taxon>Bacillati</taxon>
        <taxon>Bacillota</taxon>
        <taxon>Bacilli</taxon>
        <taxon>Bacillales</taxon>
        <taxon>Paenibacillaceae</taxon>
        <taxon>Fontibacillus</taxon>
    </lineage>
</organism>
<sequence length="83" mass="8783">MEILVLLVGIRWLFIRAAQKIVVDSGGNWTVSGLNLSQGDIISVTAQYAVETVSTPTTTIVAAAPIQTTHVEAVCSLICKGLE</sequence>
<dbReference type="EMBL" id="JACJIP010000003">
    <property type="protein sequence ID" value="MBA9084346.1"/>
    <property type="molecule type" value="Genomic_DNA"/>
</dbReference>
<dbReference type="AlphaFoldDB" id="A0A7W3SQG5"/>
<dbReference type="RefSeq" id="WP_182534396.1">
    <property type="nucleotide sequence ID" value="NZ_JACJIP010000003.1"/>
</dbReference>
<keyword evidence="2" id="KW-1185">Reference proteome</keyword>
<evidence type="ECO:0000313" key="2">
    <source>
        <dbReference type="Proteomes" id="UP000567067"/>
    </source>
</evidence>
<reference evidence="1 2" key="1">
    <citation type="submission" date="2020-08" db="EMBL/GenBank/DDBJ databases">
        <title>Genomic Encyclopedia of Type Strains, Phase III (KMG-III): the genomes of soil and plant-associated and newly described type strains.</title>
        <authorList>
            <person name="Whitman W."/>
        </authorList>
    </citation>
    <scope>NUCLEOTIDE SEQUENCE [LARGE SCALE GENOMIC DNA]</scope>
    <source>
        <strain evidence="1 2">CECT 8693</strain>
    </source>
</reference>
<comment type="caution">
    <text evidence="1">The sequence shown here is derived from an EMBL/GenBank/DDBJ whole genome shotgun (WGS) entry which is preliminary data.</text>
</comment>
<name>A0A7W3SQG5_9BACL</name>
<evidence type="ECO:0000313" key="1">
    <source>
        <dbReference type="EMBL" id="MBA9084346.1"/>
    </source>
</evidence>